<dbReference type="PROSITE" id="PS01124">
    <property type="entry name" value="HTH_ARAC_FAMILY_2"/>
    <property type="match status" value="1"/>
</dbReference>
<accession>A0ABN2AGR6</accession>
<sequence length="79" mass="8397">MALSCFTVGSAASVWYSSEPSGTSATRQEVALATRPTEELAVIAADLGYTDQSHLIRVFRTATGITPDAYRRTISSLTA</sequence>
<proteinExistence type="predicted"/>
<evidence type="ECO:0000256" key="1">
    <source>
        <dbReference type="ARBA" id="ARBA00023015"/>
    </source>
</evidence>
<protein>
    <recommendedName>
        <fullName evidence="3">HTH araC/xylS-type domain-containing protein</fullName>
    </recommendedName>
</protein>
<dbReference type="Proteomes" id="UP001500177">
    <property type="component" value="Unassembled WGS sequence"/>
</dbReference>
<gene>
    <name evidence="4" type="ORF">GCM10009690_20220</name>
</gene>
<dbReference type="Gene3D" id="1.10.10.60">
    <property type="entry name" value="Homeodomain-like"/>
    <property type="match status" value="1"/>
</dbReference>
<dbReference type="SUPFAM" id="SSF46689">
    <property type="entry name" value="Homeodomain-like"/>
    <property type="match status" value="1"/>
</dbReference>
<name>A0ABN2AGR6_9MICO</name>
<dbReference type="Pfam" id="PF12833">
    <property type="entry name" value="HTH_18"/>
    <property type="match status" value="1"/>
</dbReference>
<keyword evidence="1" id="KW-0805">Transcription regulation</keyword>
<keyword evidence="5" id="KW-1185">Reference proteome</keyword>
<evidence type="ECO:0000313" key="4">
    <source>
        <dbReference type="EMBL" id="GAA1517149.1"/>
    </source>
</evidence>
<evidence type="ECO:0000313" key="5">
    <source>
        <dbReference type="Proteomes" id="UP001500177"/>
    </source>
</evidence>
<dbReference type="InterPro" id="IPR009057">
    <property type="entry name" value="Homeodomain-like_sf"/>
</dbReference>
<reference evidence="4 5" key="1">
    <citation type="journal article" date="2019" name="Int. J. Syst. Evol. Microbiol.">
        <title>The Global Catalogue of Microorganisms (GCM) 10K type strain sequencing project: providing services to taxonomists for standard genome sequencing and annotation.</title>
        <authorList>
            <consortium name="The Broad Institute Genomics Platform"/>
            <consortium name="The Broad Institute Genome Sequencing Center for Infectious Disease"/>
            <person name="Wu L."/>
            <person name="Ma J."/>
        </authorList>
    </citation>
    <scope>NUCLEOTIDE SEQUENCE [LARGE SCALE GENOMIC DNA]</scope>
    <source>
        <strain evidence="4 5">JCM 13318</strain>
    </source>
</reference>
<dbReference type="EMBL" id="BAAALX010000010">
    <property type="protein sequence ID" value="GAA1517149.1"/>
    <property type="molecule type" value="Genomic_DNA"/>
</dbReference>
<dbReference type="InterPro" id="IPR018060">
    <property type="entry name" value="HTH_AraC"/>
</dbReference>
<comment type="caution">
    <text evidence="4">The sequence shown here is derived from an EMBL/GenBank/DDBJ whole genome shotgun (WGS) entry which is preliminary data.</text>
</comment>
<evidence type="ECO:0000259" key="3">
    <source>
        <dbReference type="PROSITE" id="PS01124"/>
    </source>
</evidence>
<feature type="domain" description="HTH araC/xylS-type" evidence="3">
    <location>
        <begin position="32"/>
        <end position="73"/>
    </location>
</feature>
<evidence type="ECO:0000256" key="2">
    <source>
        <dbReference type="ARBA" id="ARBA00023163"/>
    </source>
</evidence>
<keyword evidence="2" id="KW-0804">Transcription</keyword>
<organism evidence="4 5">
    <name type="scientific">Brevibacterium permense</name>
    <dbReference type="NCBI Taxonomy" id="234834"/>
    <lineage>
        <taxon>Bacteria</taxon>
        <taxon>Bacillati</taxon>
        <taxon>Actinomycetota</taxon>
        <taxon>Actinomycetes</taxon>
        <taxon>Micrococcales</taxon>
        <taxon>Brevibacteriaceae</taxon>
        <taxon>Brevibacterium</taxon>
    </lineage>
</organism>